<organism evidence="4">
    <name type="scientific">Noccaea caerulescens</name>
    <name type="common">Alpine penny-cress</name>
    <name type="synonym">Thlaspi caerulescens</name>
    <dbReference type="NCBI Taxonomy" id="107243"/>
    <lineage>
        <taxon>Eukaryota</taxon>
        <taxon>Viridiplantae</taxon>
        <taxon>Streptophyta</taxon>
        <taxon>Embryophyta</taxon>
        <taxon>Tracheophyta</taxon>
        <taxon>Spermatophyta</taxon>
        <taxon>Magnoliopsida</taxon>
        <taxon>eudicotyledons</taxon>
        <taxon>Gunneridae</taxon>
        <taxon>Pentapetalae</taxon>
        <taxon>rosids</taxon>
        <taxon>malvids</taxon>
        <taxon>Brassicales</taxon>
        <taxon>Brassicaceae</taxon>
        <taxon>Coluteocarpeae</taxon>
        <taxon>Noccaea</taxon>
    </lineage>
</organism>
<evidence type="ECO:0000256" key="3">
    <source>
        <dbReference type="ARBA" id="ARBA00023274"/>
    </source>
</evidence>
<dbReference type="GO" id="GO:0006412">
    <property type="term" value="P:translation"/>
    <property type="evidence" value="ECO:0007669"/>
    <property type="project" value="InterPro"/>
</dbReference>
<gene>
    <name evidence="4" type="ORF">GA_TR5289_c0_g1_i1_g.17063</name>
</gene>
<name>A0A1J3D6E7_NOCCA</name>
<dbReference type="AlphaFoldDB" id="A0A1J3D6E7"/>
<keyword evidence="2 4" id="KW-0689">Ribosomal protein</keyword>
<dbReference type="InterPro" id="IPR001931">
    <property type="entry name" value="Ribosomal_eS21"/>
</dbReference>
<dbReference type="GO" id="GO:0003735">
    <property type="term" value="F:structural constituent of ribosome"/>
    <property type="evidence" value="ECO:0007669"/>
    <property type="project" value="InterPro"/>
</dbReference>
<dbReference type="Gene3D" id="3.30.1230.20">
    <property type="match status" value="1"/>
</dbReference>
<dbReference type="InterPro" id="IPR038579">
    <property type="entry name" value="Ribosomal_eS21_sf"/>
</dbReference>
<reference evidence="4" key="1">
    <citation type="submission" date="2016-07" db="EMBL/GenBank/DDBJ databases">
        <title>De novo transcriptome assembly of four accessions of the metal hyperaccumulator plant Noccaea caerulescens.</title>
        <authorList>
            <person name="Blande D."/>
            <person name="Halimaa P."/>
            <person name="Tervahauta A.I."/>
            <person name="Aarts M.G."/>
            <person name="Karenlampi S.O."/>
        </authorList>
    </citation>
    <scope>NUCLEOTIDE SEQUENCE</scope>
</reference>
<comment type="similarity">
    <text evidence="1">Belongs to the eukaryotic ribosomal protein eS21 family.</text>
</comment>
<accession>A0A1J3D6E7</accession>
<keyword evidence="3" id="KW-0687">Ribonucleoprotein</keyword>
<sequence>MEAGRIRNQDSKMRGTINQDNKLTDIYLPRKCDYTDRIITSKDHASIQLSIADVNEDGTINLGKTSTITISGFVRSTGEGDAALQKVLRERKLV</sequence>
<protein>
    <submittedName>
        <fullName evidence="4">40S ribosomal protein S21</fullName>
    </submittedName>
</protein>
<dbReference type="Pfam" id="PF01249">
    <property type="entry name" value="Ribosomal_S21e"/>
    <property type="match status" value="1"/>
</dbReference>
<proteinExistence type="inferred from homology"/>
<dbReference type="GO" id="GO:0005840">
    <property type="term" value="C:ribosome"/>
    <property type="evidence" value="ECO:0007669"/>
    <property type="project" value="UniProtKB-KW"/>
</dbReference>
<dbReference type="EMBL" id="GEVI01017657">
    <property type="protein sequence ID" value="JAU14663.1"/>
    <property type="molecule type" value="Transcribed_RNA"/>
</dbReference>
<evidence type="ECO:0000313" key="4">
    <source>
        <dbReference type="EMBL" id="JAU14663.1"/>
    </source>
</evidence>
<dbReference type="GO" id="GO:1990904">
    <property type="term" value="C:ribonucleoprotein complex"/>
    <property type="evidence" value="ECO:0007669"/>
    <property type="project" value="UniProtKB-KW"/>
</dbReference>
<evidence type="ECO:0000256" key="2">
    <source>
        <dbReference type="ARBA" id="ARBA00022980"/>
    </source>
</evidence>
<dbReference type="PANTHER" id="PTHR10442">
    <property type="entry name" value="40S RIBOSOMAL PROTEIN S21"/>
    <property type="match status" value="1"/>
</dbReference>
<evidence type="ECO:0000256" key="1">
    <source>
        <dbReference type="ARBA" id="ARBA00010228"/>
    </source>
</evidence>